<name>A0A6M4PSM1_9ACTN</name>
<dbReference type="AlphaFoldDB" id="A0A6M4PSM1"/>
<protein>
    <submittedName>
        <fullName evidence="1">Uncharacterized protein</fullName>
    </submittedName>
</protein>
<dbReference type="Proteomes" id="UP000502641">
    <property type="component" value="Chromosome"/>
</dbReference>
<sequence>MRGSEVRGLTGDELASLPGVRGQLDRVTADLAAGRNCLWLLPDDMVVAGYAEKLHRTVLARSPEHLQVAEPGAVRAEPVPVKPSPYAHLTADVPLLEGFDDGFDIGWDLPGPRRESPPAPHAGGPSELMTRLAKALSADPGRAVDELTAPGAHWRPVIGIRAWLEPDTRHGSAGERGHDVARLVRALDAAVKDAGLPPEQRPRVMVTGRLRDLPPQLPDELELELATTSVHWWWGTVGRLDSATLLDGLRGADRHRAAMGGTLLRTRVLRALRSEVVGELCGADLDLAVDLFDRWDGSDRSLDECLRACLAARSIGRGVGCPPVSGGSALLHKPPSALREAWARGVVQAWEGRPRLHPAVWHADGGEGRPDQLTVLVSQAQARVLMPWIEEARRRLAELALSYANRPVRELVELHVRNRLKDHATRPERTFLCAEASELERACLRGHVSLPADERLLLATVVRARNTLAHRKVLSDDRLDDLCEKLTTADLRWGRDT</sequence>
<gene>
    <name evidence="1" type="ORF">HKX69_27030</name>
</gene>
<reference evidence="1 2" key="1">
    <citation type="submission" date="2020-05" db="EMBL/GenBank/DDBJ databases">
        <authorList>
            <person name="Li K."/>
        </authorList>
    </citation>
    <scope>NUCLEOTIDE SEQUENCE [LARGE SCALE GENOMIC DNA]</scope>
    <source>
        <strain evidence="2">jing01</strain>
    </source>
</reference>
<keyword evidence="2" id="KW-1185">Reference proteome</keyword>
<organism evidence="1 2">
    <name type="scientific">Streptomyces argyrophylli</name>
    <dbReference type="NCBI Taxonomy" id="2726118"/>
    <lineage>
        <taxon>Bacteria</taxon>
        <taxon>Bacillati</taxon>
        <taxon>Actinomycetota</taxon>
        <taxon>Actinomycetes</taxon>
        <taxon>Kitasatosporales</taxon>
        <taxon>Streptomycetaceae</taxon>
        <taxon>Streptomyces</taxon>
    </lineage>
</organism>
<evidence type="ECO:0000313" key="2">
    <source>
        <dbReference type="Proteomes" id="UP000502641"/>
    </source>
</evidence>
<dbReference type="EMBL" id="CP053189">
    <property type="protein sequence ID" value="QJS12696.1"/>
    <property type="molecule type" value="Genomic_DNA"/>
</dbReference>
<dbReference type="RefSeq" id="WP_171157630.1">
    <property type="nucleotide sequence ID" value="NZ_CP053189.1"/>
</dbReference>
<accession>A0A6M4PSM1</accession>
<evidence type="ECO:0000313" key="1">
    <source>
        <dbReference type="EMBL" id="QJS12696.1"/>
    </source>
</evidence>
<proteinExistence type="predicted"/>
<dbReference type="KEGG" id="sarg:HKX69_27030"/>